<sequence length="120" mass="13325">MDSSGKTTGIPKTPIRWIQKPNQFAYQGENGADHIITLPSGPIRSKQPNEMSYTDNNGVERSIYLPQGTMHTAWDHLENKRWDELAKFAPYADQDSNEDGLGEHDKLGSSNPATEPKGAK</sequence>
<evidence type="ECO:0000256" key="1">
    <source>
        <dbReference type="SAM" id="MobiDB-lite"/>
    </source>
</evidence>
<evidence type="ECO:0000313" key="2">
    <source>
        <dbReference type="EMBL" id="RWA07718.1"/>
    </source>
</evidence>
<organism evidence="2 3">
    <name type="scientific">Xylaria grammica</name>
    <dbReference type="NCBI Taxonomy" id="363999"/>
    <lineage>
        <taxon>Eukaryota</taxon>
        <taxon>Fungi</taxon>
        <taxon>Dikarya</taxon>
        <taxon>Ascomycota</taxon>
        <taxon>Pezizomycotina</taxon>
        <taxon>Sordariomycetes</taxon>
        <taxon>Xylariomycetidae</taxon>
        <taxon>Xylariales</taxon>
        <taxon>Xylariaceae</taxon>
        <taxon>Xylaria</taxon>
    </lineage>
</organism>
<feature type="region of interest" description="Disordered" evidence="1">
    <location>
        <begin position="93"/>
        <end position="120"/>
    </location>
</feature>
<keyword evidence="3" id="KW-1185">Reference proteome</keyword>
<gene>
    <name evidence="2" type="ORF">EKO27_g7382</name>
</gene>
<protein>
    <submittedName>
        <fullName evidence="2">Uncharacterized protein</fullName>
    </submittedName>
</protein>
<dbReference type="Proteomes" id="UP000286045">
    <property type="component" value="Unassembled WGS sequence"/>
</dbReference>
<reference evidence="2 3" key="1">
    <citation type="submission" date="2018-12" db="EMBL/GenBank/DDBJ databases">
        <title>Draft genome sequence of Xylaria grammica IHI A82.</title>
        <authorList>
            <person name="Buettner E."/>
            <person name="Kellner H."/>
        </authorList>
    </citation>
    <scope>NUCLEOTIDE SEQUENCE [LARGE SCALE GENOMIC DNA]</scope>
    <source>
        <strain evidence="2 3">IHI A82</strain>
    </source>
</reference>
<comment type="caution">
    <text evidence="2">The sequence shown here is derived from an EMBL/GenBank/DDBJ whole genome shotgun (WGS) entry which is preliminary data.</text>
</comment>
<dbReference type="EMBL" id="RYZI01000241">
    <property type="protein sequence ID" value="RWA07718.1"/>
    <property type="molecule type" value="Genomic_DNA"/>
</dbReference>
<dbReference type="AlphaFoldDB" id="A0A439CZZ3"/>
<accession>A0A439CZZ3</accession>
<proteinExistence type="predicted"/>
<evidence type="ECO:0000313" key="3">
    <source>
        <dbReference type="Proteomes" id="UP000286045"/>
    </source>
</evidence>
<name>A0A439CZZ3_9PEZI</name>